<keyword evidence="3 13" id="KW-0328">Glycosyltransferase</keyword>
<dbReference type="GO" id="GO:0000139">
    <property type="term" value="C:Golgi membrane"/>
    <property type="evidence" value="ECO:0007669"/>
    <property type="project" value="UniProtKB-SubCell"/>
</dbReference>
<proteinExistence type="inferred from homology"/>
<evidence type="ECO:0000256" key="1">
    <source>
        <dbReference type="ARBA" id="ARBA00004323"/>
    </source>
</evidence>
<evidence type="ECO:0000256" key="9">
    <source>
        <dbReference type="ARBA" id="ARBA00023136"/>
    </source>
</evidence>
<comment type="subcellular location">
    <subcellularLocation>
        <location evidence="1">Golgi apparatus membrane</location>
        <topology evidence="1">Single-pass type II membrane protein</topology>
    </subcellularLocation>
</comment>
<keyword evidence="9" id="KW-0472">Membrane</keyword>
<evidence type="ECO:0000259" key="12">
    <source>
        <dbReference type="PROSITE" id="PS01186"/>
    </source>
</evidence>
<organism evidence="13">
    <name type="scientific">Tetraselmis sp. GSL018</name>
    <dbReference type="NCBI Taxonomy" id="582737"/>
    <lineage>
        <taxon>Eukaryota</taxon>
        <taxon>Viridiplantae</taxon>
        <taxon>Chlorophyta</taxon>
        <taxon>core chlorophytes</taxon>
        <taxon>Chlorodendrophyceae</taxon>
        <taxon>Chlorodendrales</taxon>
        <taxon>Chlorodendraceae</taxon>
        <taxon>Tetraselmis</taxon>
    </lineage>
</organism>
<keyword evidence="6" id="KW-0735">Signal-anchor</keyword>
<gene>
    <name evidence="13" type="primary">ST6GAL2</name>
    <name evidence="13" type="ORF">TSPGSL018_17520</name>
</gene>
<keyword evidence="5" id="KW-0812">Transmembrane</keyword>
<keyword evidence="7" id="KW-1133">Transmembrane helix</keyword>
<dbReference type="InterPro" id="IPR050943">
    <property type="entry name" value="Glycosyltr_29_Sialyltrsf"/>
</dbReference>
<dbReference type="PROSITE" id="PS01186">
    <property type="entry name" value="EGF_2"/>
    <property type="match status" value="1"/>
</dbReference>
<dbReference type="PANTHER" id="PTHR11987:SF36">
    <property type="entry name" value="SIA-ALPHA-2,3-GAL-BETA-1,4-GLCNAC-R:ALPHA 2,8-SIALYLTRANSFERASE"/>
    <property type="match status" value="1"/>
</dbReference>
<dbReference type="FunFam" id="2.10.25.10:FF:000001">
    <property type="entry name" value="Tenascin C"/>
    <property type="match status" value="1"/>
</dbReference>
<dbReference type="GO" id="GO:0008373">
    <property type="term" value="F:sialyltransferase activity"/>
    <property type="evidence" value="ECO:0007669"/>
    <property type="project" value="InterPro"/>
</dbReference>
<keyword evidence="8" id="KW-0333">Golgi apparatus</keyword>
<dbReference type="Pfam" id="PF23106">
    <property type="entry name" value="EGF_Teneurin"/>
    <property type="match status" value="2"/>
</dbReference>
<evidence type="ECO:0000256" key="7">
    <source>
        <dbReference type="ARBA" id="ARBA00022989"/>
    </source>
</evidence>
<reference evidence="13" key="1">
    <citation type="submission" date="2014-05" db="EMBL/GenBank/DDBJ databases">
        <title>The transcriptome of the halophilic microalga Tetraselmis sp. GSL018 isolated from the Great Salt Lake, Utah.</title>
        <authorList>
            <person name="Jinkerson R.E."/>
            <person name="D'Adamo S."/>
            <person name="Posewitz M.C."/>
        </authorList>
    </citation>
    <scope>NUCLEOTIDE SEQUENCE</scope>
    <source>
        <strain evidence="13">GSL018</strain>
    </source>
</reference>
<dbReference type="Gene3D" id="3.90.1480.20">
    <property type="entry name" value="Glycosyl transferase family 29"/>
    <property type="match status" value="1"/>
</dbReference>
<dbReference type="Pfam" id="PF00777">
    <property type="entry name" value="Glyco_transf_29"/>
    <property type="match status" value="1"/>
</dbReference>
<feature type="domain" description="EGF-like" evidence="11 12">
    <location>
        <begin position="157"/>
        <end position="168"/>
    </location>
</feature>
<evidence type="ECO:0000313" key="13">
    <source>
        <dbReference type="EMBL" id="JAC77502.1"/>
    </source>
</evidence>
<evidence type="ECO:0000256" key="3">
    <source>
        <dbReference type="ARBA" id="ARBA00022676"/>
    </source>
</evidence>
<evidence type="ECO:0000259" key="11">
    <source>
        <dbReference type="PROSITE" id="PS00022"/>
    </source>
</evidence>
<dbReference type="InterPro" id="IPR001675">
    <property type="entry name" value="Glyco_trans_29"/>
</dbReference>
<dbReference type="Gene3D" id="2.10.25.10">
    <property type="entry name" value="Laminin"/>
    <property type="match status" value="2"/>
</dbReference>
<dbReference type="InterPro" id="IPR000742">
    <property type="entry name" value="EGF"/>
</dbReference>
<evidence type="ECO:0000256" key="8">
    <source>
        <dbReference type="ARBA" id="ARBA00023034"/>
    </source>
</evidence>
<accession>A0A061RX76</accession>
<dbReference type="InterPro" id="IPR038578">
    <property type="entry name" value="GT29-like_sf"/>
</dbReference>
<evidence type="ECO:0000256" key="2">
    <source>
        <dbReference type="ARBA" id="ARBA00006003"/>
    </source>
</evidence>
<protein>
    <submittedName>
        <fullName evidence="13">Beta-galactoside alpha2,6-sialyltransferase (Sialyltransferase 2)</fullName>
    </submittedName>
</protein>
<keyword evidence="10" id="KW-0325">Glycoprotein</keyword>
<sequence length="465" mass="51653">MRGWTSVQLWISRSAAAESALTLHRPLSGFQVPLGLRRKALKLSSQCHERQWWLRLLLSSSLLPAALFVACGCQHREHLPGSRRLYVVWLDPKAPTAASDCRMSVFQIAHAVATAVLSALTVYLIYHPTPALRVCDSPEDSCPNYCSLRGACVSGRCRCEPGWVGHDCGAKECPRNCSGNGACLKGLCVCASRYGGEDCSLDRLEILGTGLLHGIDLNLKLGRQCAFLTRQEAERGGGNILYAGDKRKVYHVTHEMRALLPDSCPSFRWRSCAIVGNSGTLRFGSFGADIDGHDMVYRFNQAPTDGYSEHVGGKTTFESLNAKFAHSLLNDDQAWHWRDPPATFIFFEPLKLKDTYMEIRKRYPEVPAYMFSPAFAYQAHRLYDRLQENLQAAGMGCFSGEKPMSGFYAVLFAVSACDSVDLYGFDAWTDDMAGKHNLAYHYFDDDEPVRALCPPSRPLLCPPSL</sequence>
<dbReference type="PROSITE" id="PS00022">
    <property type="entry name" value="EGF_1"/>
    <property type="match status" value="1"/>
</dbReference>
<dbReference type="EMBL" id="GBEZ01008001">
    <property type="protein sequence ID" value="JAC77502.1"/>
    <property type="molecule type" value="Transcribed_RNA"/>
</dbReference>
<dbReference type="CDD" id="cd19952">
    <property type="entry name" value="GT29"/>
    <property type="match status" value="1"/>
</dbReference>
<evidence type="ECO:0000256" key="5">
    <source>
        <dbReference type="ARBA" id="ARBA00022692"/>
    </source>
</evidence>
<keyword evidence="4 13" id="KW-0808">Transferase</keyword>
<dbReference type="PANTHER" id="PTHR11987">
    <property type="entry name" value="ALPHA-2,8-SIALYLTRANSFERASE"/>
    <property type="match status" value="1"/>
</dbReference>
<name>A0A061RX76_9CHLO</name>
<evidence type="ECO:0000256" key="4">
    <source>
        <dbReference type="ARBA" id="ARBA00022679"/>
    </source>
</evidence>
<evidence type="ECO:0000256" key="6">
    <source>
        <dbReference type="ARBA" id="ARBA00022968"/>
    </source>
</evidence>
<evidence type="ECO:0000256" key="10">
    <source>
        <dbReference type="ARBA" id="ARBA00023180"/>
    </source>
</evidence>
<dbReference type="AlphaFoldDB" id="A0A061RX76"/>
<comment type="similarity">
    <text evidence="2">Belongs to the glycosyltransferase 29 family.</text>
</comment>